<keyword evidence="1" id="KW-1133">Transmembrane helix</keyword>
<evidence type="ECO:0000256" key="1">
    <source>
        <dbReference type="SAM" id="Phobius"/>
    </source>
</evidence>
<evidence type="ECO:0000313" key="3">
    <source>
        <dbReference type="Proteomes" id="UP000230232"/>
    </source>
</evidence>
<sequence>MEKNKTSFSRNKKSKDKMIAGALILIGLLGGYFFYTAVSSINIATVPEPKVDRELKKFEKFRLNLSLLDLVEFKELKIFGESPVQPSEGGKQDLFAPI</sequence>
<proteinExistence type="predicted"/>
<keyword evidence="1" id="KW-0812">Transmembrane</keyword>
<gene>
    <name evidence="2" type="ORF">COV31_02575</name>
</gene>
<name>A0A2H0R4M6_9BACT</name>
<accession>A0A2H0R4M6</accession>
<reference evidence="2 3" key="1">
    <citation type="submission" date="2017-09" db="EMBL/GenBank/DDBJ databases">
        <title>Depth-based differentiation of microbial function through sediment-hosted aquifers and enrichment of novel symbionts in the deep terrestrial subsurface.</title>
        <authorList>
            <person name="Probst A.J."/>
            <person name="Ladd B."/>
            <person name="Jarett J.K."/>
            <person name="Geller-Mcgrath D.E."/>
            <person name="Sieber C.M."/>
            <person name="Emerson J.B."/>
            <person name="Anantharaman K."/>
            <person name="Thomas B.C."/>
            <person name="Malmstrom R."/>
            <person name="Stieglmeier M."/>
            <person name="Klingl A."/>
            <person name="Woyke T."/>
            <person name="Ryan C.M."/>
            <person name="Banfield J.F."/>
        </authorList>
    </citation>
    <scope>NUCLEOTIDE SEQUENCE [LARGE SCALE GENOMIC DNA]</scope>
    <source>
        <strain evidence="2">CG10_big_fil_rev_8_21_14_0_10_46_23</strain>
    </source>
</reference>
<dbReference type="EMBL" id="PCXO01000010">
    <property type="protein sequence ID" value="PIR41266.1"/>
    <property type="molecule type" value="Genomic_DNA"/>
</dbReference>
<dbReference type="AlphaFoldDB" id="A0A2H0R4M6"/>
<comment type="caution">
    <text evidence="2">The sequence shown here is derived from an EMBL/GenBank/DDBJ whole genome shotgun (WGS) entry which is preliminary data.</text>
</comment>
<dbReference type="Proteomes" id="UP000230232">
    <property type="component" value="Unassembled WGS sequence"/>
</dbReference>
<protein>
    <submittedName>
        <fullName evidence="2">Uncharacterized protein</fullName>
    </submittedName>
</protein>
<feature type="transmembrane region" description="Helical" evidence="1">
    <location>
        <begin position="20"/>
        <end position="38"/>
    </location>
</feature>
<organism evidence="2 3">
    <name type="scientific">Candidatus Yanofskybacteria bacterium CG10_big_fil_rev_8_21_14_0_10_46_23</name>
    <dbReference type="NCBI Taxonomy" id="1975098"/>
    <lineage>
        <taxon>Bacteria</taxon>
        <taxon>Candidatus Yanofskyibacteriota</taxon>
    </lineage>
</organism>
<keyword evidence="1" id="KW-0472">Membrane</keyword>
<evidence type="ECO:0000313" key="2">
    <source>
        <dbReference type="EMBL" id="PIR41266.1"/>
    </source>
</evidence>